<comment type="subcellular location">
    <subcellularLocation>
        <location evidence="1">Nucleus</location>
    </subcellularLocation>
</comment>
<organism evidence="4 5">
    <name type="scientific">Pristionchus entomophagus</name>
    <dbReference type="NCBI Taxonomy" id="358040"/>
    <lineage>
        <taxon>Eukaryota</taxon>
        <taxon>Metazoa</taxon>
        <taxon>Ecdysozoa</taxon>
        <taxon>Nematoda</taxon>
        <taxon>Chromadorea</taxon>
        <taxon>Rhabditida</taxon>
        <taxon>Rhabditina</taxon>
        <taxon>Diplogasteromorpha</taxon>
        <taxon>Diplogasteroidea</taxon>
        <taxon>Neodiplogasteridae</taxon>
        <taxon>Pristionchus</taxon>
    </lineage>
</organism>
<reference evidence="4" key="1">
    <citation type="submission" date="2023-10" db="EMBL/GenBank/DDBJ databases">
        <title>Genome assembly of Pristionchus species.</title>
        <authorList>
            <person name="Yoshida K."/>
            <person name="Sommer R.J."/>
        </authorList>
    </citation>
    <scope>NUCLEOTIDE SEQUENCE</scope>
    <source>
        <strain evidence="4">RS0144</strain>
    </source>
</reference>
<protein>
    <recommendedName>
        <fullName evidence="3">HTH psq-type domain-containing protein</fullName>
    </recommendedName>
</protein>
<feature type="domain" description="HTH psq-type" evidence="3">
    <location>
        <begin position="59"/>
        <end position="101"/>
    </location>
</feature>
<gene>
    <name evidence="4" type="ORF">PENTCL1PPCAC_2453</name>
</gene>
<dbReference type="SUPFAM" id="SSF46689">
    <property type="entry name" value="Homeodomain-like"/>
    <property type="match status" value="1"/>
</dbReference>
<dbReference type="InterPro" id="IPR007889">
    <property type="entry name" value="HTH_Psq"/>
</dbReference>
<name>A0AAV5SHX9_9BILA</name>
<sequence>ILRMEDHFDCLDYDLEGVDVEYEEYAVCKVEEPSLHEENPSTSRPSFVIKGRTFVTNSMLAEAVKAVMRGRMNVNKAAGVYGVPRSSLQRKVAQSREEHKRKDNKEYVEKLEENARRKREADEEEKRERGRERRMWRDDYERKLDEVEANGMILRDHTVNLSYVVNENLIEENVDSLVDDHIYLVEDELQDGNERRELEEDEDDIPPPPQIGMENPQLEDYQEEVIVDELEDSDGIAGMPRLNPNYEF</sequence>
<evidence type="ECO:0000313" key="4">
    <source>
        <dbReference type="EMBL" id="GMS80278.1"/>
    </source>
</evidence>
<proteinExistence type="predicted"/>
<dbReference type="AlphaFoldDB" id="A0AAV5SHX9"/>
<feature type="region of interest" description="Disordered" evidence="2">
    <location>
        <begin position="112"/>
        <end position="133"/>
    </location>
</feature>
<comment type="caution">
    <text evidence="4">The sequence shown here is derived from an EMBL/GenBank/DDBJ whole genome shotgun (WGS) entry which is preliminary data.</text>
</comment>
<dbReference type="InterPro" id="IPR009057">
    <property type="entry name" value="Homeodomain-like_sf"/>
</dbReference>
<feature type="non-terminal residue" evidence="4">
    <location>
        <position position="1"/>
    </location>
</feature>
<keyword evidence="5" id="KW-1185">Reference proteome</keyword>
<dbReference type="EMBL" id="BTSX01000001">
    <property type="protein sequence ID" value="GMS80278.1"/>
    <property type="molecule type" value="Genomic_DNA"/>
</dbReference>
<dbReference type="GO" id="GO:0005634">
    <property type="term" value="C:nucleus"/>
    <property type="evidence" value="ECO:0007669"/>
    <property type="project" value="UniProtKB-SubCell"/>
</dbReference>
<evidence type="ECO:0000259" key="3">
    <source>
        <dbReference type="Pfam" id="PF05225"/>
    </source>
</evidence>
<dbReference type="Pfam" id="PF05225">
    <property type="entry name" value="HTH_psq"/>
    <property type="match status" value="1"/>
</dbReference>
<accession>A0AAV5SHX9</accession>
<dbReference type="GO" id="GO:0003677">
    <property type="term" value="F:DNA binding"/>
    <property type="evidence" value="ECO:0007669"/>
    <property type="project" value="InterPro"/>
</dbReference>
<evidence type="ECO:0000313" key="5">
    <source>
        <dbReference type="Proteomes" id="UP001432027"/>
    </source>
</evidence>
<evidence type="ECO:0000256" key="2">
    <source>
        <dbReference type="SAM" id="MobiDB-lite"/>
    </source>
</evidence>
<feature type="region of interest" description="Disordered" evidence="2">
    <location>
        <begin position="191"/>
        <end position="216"/>
    </location>
</feature>
<dbReference type="Proteomes" id="UP001432027">
    <property type="component" value="Unassembled WGS sequence"/>
</dbReference>
<dbReference type="Gene3D" id="1.10.10.60">
    <property type="entry name" value="Homeodomain-like"/>
    <property type="match status" value="1"/>
</dbReference>
<evidence type="ECO:0000256" key="1">
    <source>
        <dbReference type="ARBA" id="ARBA00004123"/>
    </source>
</evidence>